<dbReference type="OrthoDB" id="4058291at2759"/>
<keyword evidence="2" id="KW-1185">Reference proteome</keyword>
<dbReference type="AlphaFoldDB" id="A0A1G4IZ54"/>
<accession>A0A1G4IZ54</accession>
<dbReference type="EMBL" id="LT598459">
    <property type="protein sequence ID" value="SCU82563.1"/>
    <property type="molecule type" value="Genomic_DNA"/>
</dbReference>
<reference evidence="2" key="1">
    <citation type="submission" date="2016-03" db="EMBL/GenBank/DDBJ databases">
        <authorList>
            <person name="Devillers H."/>
        </authorList>
    </citation>
    <scope>NUCLEOTIDE SEQUENCE [LARGE SCALE GENOMIC DNA]</scope>
</reference>
<gene>
    <name evidence="1" type="ORF">LADA_0C06326G</name>
</gene>
<proteinExistence type="predicted"/>
<sequence>MRAVPTPRKSRTRFLRRKFGQMYQIVSFRKVRKKHNLHHLHQLHRRNTRTSRQKRANFKNITTPLVIDDYVDLDSGPESPTAKRKPLLIASFPNGYGRSPRVKILQKNILSRFWISRRRYRLRKYNPGMLEFQAQRQGFQEDDCFRSCRTIRKQAAKYADVKFNFERHNVVKTVCIPIDHSRIQQPQFLEFDPEHSVRLDEIPSLMAAHNAMHEVQRPLVSEQGQGPGYVALFKRKCKSTLEELHWKASEYVPRICLLDQPDIIIMSCVKTPNDGHYAKVDPSAQTLRKKAGAFLEASRLAGSALNNYSRMLQKLETVSPGATRTLRIATTSSIAQ</sequence>
<organism evidence="1 2">
    <name type="scientific">Lachancea dasiensis</name>
    <dbReference type="NCBI Taxonomy" id="1072105"/>
    <lineage>
        <taxon>Eukaryota</taxon>
        <taxon>Fungi</taxon>
        <taxon>Dikarya</taxon>
        <taxon>Ascomycota</taxon>
        <taxon>Saccharomycotina</taxon>
        <taxon>Saccharomycetes</taxon>
        <taxon>Saccharomycetales</taxon>
        <taxon>Saccharomycetaceae</taxon>
        <taxon>Lachancea</taxon>
    </lineage>
</organism>
<dbReference type="Proteomes" id="UP000190274">
    <property type="component" value="Chromosome C"/>
</dbReference>
<evidence type="ECO:0000313" key="2">
    <source>
        <dbReference type="Proteomes" id="UP000190274"/>
    </source>
</evidence>
<evidence type="ECO:0000313" key="1">
    <source>
        <dbReference type="EMBL" id="SCU82563.1"/>
    </source>
</evidence>
<name>A0A1G4IZ54_9SACH</name>
<protein>
    <submittedName>
        <fullName evidence="1">LADA_0C06326g1_1</fullName>
    </submittedName>
</protein>